<feature type="transmembrane region" description="Helical" evidence="1">
    <location>
        <begin position="6"/>
        <end position="24"/>
    </location>
</feature>
<keyword evidence="1" id="KW-0472">Membrane</keyword>
<dbReference type="EMBL" id="BMIN01000019">
    <property type="protein sequence ID" value="GGD23866.1"/>
    <property type="molecule type" value="Genomic_DNA"/>
</dbReference>
<dbReference type="Proteomes" id="UP000642571">
    <property type="component" value="Unassembled WGS sequence"/>
</dbReference>
<proteinExistence type="predicted"/>
<gene>
    <name evidence="2" type="ORF">GCM10011389_34500</name>
</gene>
<protein>
    <recommendedName>
        <fullName evidence="4">SigE-dependent sporulation protein</fullName>
    </recommendedName>
</protein>
<dbReference type="InterPro" id="IPR025428">
    <property type="entry name" value="Spore_YhaL"/>
</dbReference>
<dbReference type="RefSeq" id="WP_188655619.1">
    <property type="nucleotide sequence ID" value="NZ_BMIN01000019.1"/>
</dbReference>
<name>A0ABQ1QEA0_9BACI</name>
<reference evidence="3" key="1">
    <citation type="journal article" date="2019" name="Int. J. Syst. Evol. Microbiol.">
        <title>The Global Catalogue of Microorganisms (GCM) 10K type strain sequencing project: providing services to taxonomists for standard genome sequencing and annotation.</title>
        <authorList>
            <consortium name="The Broad Institute Genomics Platform"/>
            <consortium name="The Broad Institute Genome Sequencing Center for Infectious Disease"/>
            <person name="Wu L."/>
            <person name="Ma J."/>
        </authorList>
    </citation>
    <scope>NUCLEOTIDE SEQUENCE [LARGE SCALE GENOMIC DNA]</scope>
    <source>
        <strain evidence="3">CGMCC 1.15353</strain>
    </source>
</reference>
<evidence type="ECO:0000313" key="3">
    <source>
        <dbReference type="Proteomes" id="UP000642571"/>
    </source>
</evidence>
<keyword evidence="3" id="KW-1185">Reference proteome</keyword>
<organism evidence="2 3">
    <name type="scientific">Pontibacillus salipaludis</name>
    <dbReference type="NCBI Taxonomy" id="1697394"/>
    <lineage>
        <taxon>Bacteria</taxon>
        <taxon>Bacillati</taxon>
        <taxon>Bacillota</taxon>
        <taxon>Bacilli</taxon>
        <taxon>Bacillales</taxon>
        <taxon>Bacillaceae</taxon>
        <taxon>Pontibacillus</taxon>
    </lineage>
</organism>
<comment type="caution">
    <text evidence="2">The sequence shown here is derived from an EMBL/GenBank/DDBJ whole genome shotgun (WGS) entry which is preliminary data.</text>
</comment>
<keyword evidence="1" id="KW-0812">Transmembrane</keyword>
<evidence type="ECO:0000256" key="1">
    <source>
        <dbReference type="SAM" id="Phobius"/>
    </source>
</evidence>
<evidence type="ECO:0008006" key="4">
    <source>
        <dbReference type="Google" id="ProtNLM"/>
    </source>
</evidence>
<keyword evidence="1" id="KW-1133">Transmembrane helix</keyword>
<sequence>MIAGIPWWVLAMVVFILFSGYMALRAMKAEQEMEQKFIEQEGQKYMDRIDDAKKRKQSVSS</sequence>
<evidence type="ECO:0000313" key="2">
    <source>
        <dbReference type="EMBL" id="GGD23866.1"/>
    </source>
</evidence>
<accession>A0ABQ1QEA0</accession>
<dbReference type="Pfam" id="PF14147">
    <property type="entry name" value="Spore_YhaL"/>
    <property type="match status" value="1"/>
</dbReference>